<protein>
    <submittedName>
        <fullName evidence="4">AcrR family transcriptional regulator</fullName>
    </submittedName>
</protein>
<evidence type="ECO:0000259" key="3">
    <source>
        <dbReference type="PROSITE" id="PS50977"/>
    </source>
</evidence>
<feature type="DNA-binding region" description="H-T-H motif" evidence="2">
    <location>
        <begin position="29"/>
        <end position="48"/>
    </location>
</feature>
<evidence type="ECO:0000313" key="5">
    <source>
        <dbReference type="Proteomes" id="UP000579281"/>
    </source>
</evidence>
<dbReference type="SUPFAM" id="SSF48498">
    <property type="entry name" value="Tetracyclin repressor-like, C-terminal domain"/>
    <property type="match status" value="1"/>
</dbReference>
<sequence>MEEEIMTTEQKILEAAVEIFGQKGFNGTTTKEIAQRAGIAEGTIFRYFPKKKDILYGILLKMLEVVGPKIVGSGLKEIFENHEEKSDREVIMAFIQNRVALIKGHMPLIKVVLNETQYHPELQGVFFEKVIQPVKGIIDEFFQEGIKKGRFKNIPPTTMTLTLLGFAASNLLGNNIQVFSKNISPDQLLEETVEIFLKGILK</sequence>
<dbReference type="InterPro" id="IPR023772">
    <property type="entry name" value="DNA-bd_HTH_TetR-type_CS"/>
</dbReference>
<gene>
    <name evidence="4" type="ORF">HNQ80_000066</name>
</gene>
<dbReference type="GO" id="GO:0000976">
    <property type="term" value="F:transcription cis-regulatory region binding"/>
    <property type="evidence" value="ECO:0007669"/>
    <property type="project" value="TreeGrafter"/>
</dbReference>
<name>A0A841KKM7_9FIRM</name>
<dbReference type="Pfam" id="PF00440">
    <property type="entry name" value="TetR_N"/>
    <property type="match status" value="1"/>
</dbReference>
<dbReference type="InterPro" id="IPR001647">
    <property type="entry name" value="HTH_TetR"/>
</dbReference>
<evidence type="ECO:0000256" key="2">
    <source>
        <dbReference type="PROSITE-ProRule" id="PRU00335"/>
    </source>
</evidence>
<dbReference type="GO" id="GO:0003700">
    <property type="term" value="F:DNA-binding transcription factor activity"/>
    <property type="evidence" value="ECO:0007669"/>
    <property type="project" value="TreeGrafter"/>
</dbReference>
<dbReference type="SUPFAM" id="SSF46689">
    <property type="entry name" value="Homeodomain-like"/>
    <property type="match status" value="1"/>
</dbReference>
<keyword evidence="5" id="KW-1185">Reference proteome</keyword>
<dbReference type="PANTHER" id="PTHR30055">
    <property type="entry name" value="HTH-TYPE TRANSCRIPTIONAL REGULATOR RUTR"/>
    <property type="match status" value="1"/>
</dbReference>
<dbReference type="InterPro" id="IPR009057">
    <property type="entry name" value="Homeodomain-like_sf"/>
</dbReference>
<evidence type="ECO:0000313" key="4">
    <source>
        <dbReference type="EMBL" id="MBB6213997.1"/>
    </source>
</evidence>
<feature type="domain" description="HTH tetR-type" evidence="3">
    <location>
        <begin position="6"/>
        <end position="66"/>
    </location>
</feature>
<comment type="caution">
    <text evidence="4">The sequence shown here is derived from an EMBL/GenBank/DDBJ whole genome shotgun (WGS) entry which is preliminary data.</text>
</comment>
<dbReference type="AlphaFoldDB" id="A0A841KKM7"/>
<dbReference type="EMBL" id="JACHEN010000001">
    <property type="protein sequence ID" value="MBB6213997.1"/>
    <property type="molecule type" value="Genomic_DNA"/>
</dbReference>
<dbReference type="PANTHER" id="PTHR30055:SF226">
    <property type="entry name" value="HTH-TYPE TRANSCRIPTIONAL REGULATOR PKSA"/>
    <property type="match status" value="1"/>
</dbReference>
<dbReference type="Gene3D" id="1.10.10.60">
    <property type="entry name" value="Homeodomain-like"/>
    <property type="match status" value="1"/>
</dbReference>
<dbReference type="PROSITE" id="PS50977">
    <property type="entry name" value="HTH_TETR_2"/>
    <property type="match status" value="1"/>
</dbReference>
<keyword evidence="1 2" id="KW-0238">DNA-binding</keyword>
<dbReference type="PROSITE" id="PS01081">
    <property type="entry name" value="HTH_TETR_1"/>
    <property type="match status" value="1"/>
</dbReference>
<organism evidence="4 5">
    <name type="scientific">Anaerosolibacter carboniphilus</name>
    <dbReference type="NCBI Taxonomy" id="1417629"/>
    <lineage>
        <taxon>Bacteria</taxon>
        <taxon>Bacillati</taxon>
        <taxon>Bacillota</taxon>
        <taxon>Clostridia</taxon>
        <taxon>Peptostreptococcales</taxon>
        <taxon>Thermotaleaceae</taxon>
        <taxon>Anaerosolibacter</taxon>
    </lineage>
</organism>
<dbReference type="RefSeq" id="WP_184307016.1">
    <property type="nucleotide sequence ID" value="NZ_JACHEN010000001.1"/>
</dbReference>
<dbReference type="Gene3D" id="1.10.357.10">
    <property type="entry name" value="Tetracycline Repressor, domain 2"/>
    <property type="match status" value="1"/>
</dbReference>
<dbReference type="InterPro" id="IPR050109">
    <property type="entry name" value="HTH-type_TetR-like_transc_reg"/>
</dbReference>
<accession>A0A841KKM7</accession>
<reference evidence="4 5" key="1">
    <citation type="submission" date="2020-08" db="EMBL/GenBank/DDBJ databases">
        <title>Genomic Encyclopedia of Type Strains, Phase IV (KMG-IV): sequencing the most valuable type-strain genomes for metagenomic binning, comparative biology and taxonomic classification.</title>
        <authorList>
            <person name="Goeker M."/>
        </authorList>
    </citation>
    <scope>NUCLEOTIDE SEQUENCE [LARGE SCALE GENOMIC DNA]</scope>
    <source>
        <strain evidence="4 5">DSM 103526</strain>
    </source>
</reference>
<dbReference type="PRINTS" id="PR00455">
    <property type="entry name" value="HTHTETR"/>
</dbReference>
<proteinExistence type="predicted"/>
<dbReference type="InterPro" id="IPR036271">
    <property type="entry name" value="Tet_transcr_reg_TetR-rel_C_sf"/>
</dbReference>
<dbReference type="Proteomes" id="UP000579281">
    <property type="component" value="Unassembled WGS sequence"/>
</dbReference>
<evidence type="ECO:0000256" key="1">
    <source>
        <dbReference type="ARBA" id="ARBA00023125"/>
    </source>
</evidence>